<dbReference type="SUPFAM" id="SSF48371">
    <property type="entry name" value="ARM repeat"/>
    <property type="match status" value="1"/>
</dbReference>
<dbReference type="EMBL" id="WTXG01000021">
    <property type="protein sequence ID" value="KAI0299764.1"/>
    <property type="molecule type" value="Genomic_DNA"/>
</dbReference>
<evidence type="ECO:0000313" key="2">
    <source>
        <dbReference type="EMBL" id="KAI0299764.1"/>
    </source>
</evidence>
<name>A0AAD4M509_9AGAM</name>
<reference evidence="2" key="1">
    <citation type="journal article" date="2022" name="New Phytol.">
        <title>Evolutionary transition to the ectomycorrhizal habit in the genomes of a hyperdiverse lineage of mushroom-forming fungi.</title>
        <authorList>
            <person name="Looney B."/>
            <person name="Miyauchi S."/>
            <person name="Morin E."/>
            <person name="Drula E."/>
            <person name="Courty P.E."/>
            <person name="Kohler A."/>
            <person name="Kuo A."/>
            <person name="LaButti K."/>
            <person name="Pangilinan J."/>
            <person name="Lipzen A."/>
            <person name="Riley R."/>
            <person name="Andreopoulos W."/>
            <person name="He G."/>
            <person name="Johnson J."/>
            <person name="Nolan M."/>
            <person name="Tritt A."/>
            <person name="Barry K.W."/>
            <person name="Grigoriev I.V."/>
            <person name="Nagy L.G."/>
            <person name="Hibbett D."/>
            <person name="Henrissat B."/>
            <person name="Matheny P.B."/>
            <person name="Labbe J."/>
            <person name="Martin F.M."/>
        </authorList>
    </citation>
    <scope>NUCLEOTIDE SEQUENCE</scope>
    <source>
        <strain evidence="2">BPL690</strain>
    </source>
</reference>
<dbReference type="InterPro" id="IPR018870">
    <property type="entry name" value="Tti2"/>
</dbReference>
<dbReference type="GO" id="GO:0005634">
    <property type="term" value="C:nucleus"/>
    <property type="evidence" value="ECO:0007669"/>
    <property type="project" value="TreeGrafter"/>
</dbReference>
<dbReference type="PANTHER" id="PTHR32226:SF2">
    <property type="entry name" value="TELO2-INTERACTING PROTEIN 2"/>
    <property type="match status" value="1"/>
</dbReference>
<keyword evidence="3" id="KW-1185">Reference proteome</keyword>
<comment type="caution">
    <text evidence="2">The sequence shown here is derived from an EMBL/GenBank/DDBJ whole genome shotgun (WGS) entry which is preliminary data.</text>
</comment>
<dbReference type="PANTHER" id="PTHR32226">
    <property type="entry name" value="TELO2-INTERACTING PROTEIN 2"/>
    <property type="match status" value="1"/>
</dbReference>
<proteinExistence type="inferred from homology"/>
<dbReference type="Proteomes" id="UP001203297">
    <property type="component" value="Unassembled WGS sequence"/>
</dbReference>
<dbReference type="GO" id="GO:0005829">
    <property type="term" value="C:cytosol"/>
    <property type="evidence" value="ECO:0007669"/>
    <property type="project" value="TreeGrafter"/>
</dbReference>
<evidence type="ECO:0000256" key="1">
    <source>
        <dbReference type="ARBA" id="ARBA00034736"/>
    </source>
</evidence>
<dbReference type="GO" id="GO:0110078">
    <property type="term" value="C:TTT Hsp90 cochaperone complex"/>
    <property type="evidence" value="ECO:0007669"/>
    <property type="project" value="InterPro"/>
</dbReference>
<dbReference type="InterPro" id="IPR016024">
    <property type="entry name" value="ARM-type_fold"/>
</dbReference>
<organism evidence="2 3">
    <name type="scientific">Multifurca ochricompacta</name>
    <dbReference type="NCBI Taxonomy" id="376703"/>
    <lineage>
        <taxon>Eukaryota</taxon>
        <taxon>Fungi</taxon>
        <taxon>Dikarya</taxon>
        <taxon>Basidiomycota</taxon>
        <taxon>Agaricomycotina</taxon>
        <taxon>Agaricomycetes</taxon>
        <taxon>Russulales</taxon>
        <taxon>Russulaceae</taxon>
        <taxon>Multifurca</taxon>
    </lineage>
</organism>
<evidence type="ECO:0000313" key="3">
    <source>
        <dbReference type="Proteomes" id="UP001203297"/>
    </source>
</evidence>
<gene>
    <name evidence="2" type="ORF">B0F90DRAFT_1727127</name>
</gene>
<dbReference type="AlphaFoldDB" id="A0AAD4M509"/>
<accession>A0AAD4M509</accession>
<comment type="similarity">
    <text evidence="1">Belongs to the TTI2 family.</text>
</comment>
<sequence>MTQGEPSEILGLGGGPSSLLLEEVLVERVKPIFRANPHPLLNPKTGRKIPRTAGGYAATQDAYEEQVWKENPGVGNVLLWCVQRIDTDAYENLWYLVVPPMMTLLDDFEAKYKLLGIQVVNVMLEHAPPSLLSRTGISELILTSLNRALTFLHSPHTPAILRAAIPTTVGVIERTTEAGSEQRFAQFCRLLGDGVIGSVWMYSSEDADAVVASVDALPIVVCALGIGATRYMKALIPQLTHSLHPIPYKKPHIALQLSSLHALKIVIQVCAQRINNWKGTIVEGLGKCWVGLWDANKTDEESEQLRQALRNVCVELWKVAPNVRDEYTRLLALDSKIFEKLVGDLTDPHLTKGDESHAVDSSERTN</sequence>
<protein>
    <submittedName>
        <fullName evidence="2">Uncharacterized protein</fullName>
    </submittedName>
</protein>
<dbReference type="Pfam" id="PF10521">
    <property type="entry name" value="Tti2"/>
    <property type="match status" value="1"/>
</dbReference>